<evidence type="ECO:0000313" key="1">
    <source>
        <dbReference type="EMBL" id="TVX85553.1"/>
    </source>
</evidence>
<protein>
    <submittedName>
        <fullName evidence="1">Uncharacterized protein</fullName>
    </submittedName>
</protein>
<reference evidence="1 2" key="1">
    <citation type="submission" date="2019-07" db="EMBL/GenBank/DDBJ databases">
        <authorList>
            <person name="Kim J."/>
        </authorList>
    </citation>
    <scope>NUCLEOTIDE SEQUENCE [LARGE SCALE GENOMIC DNA]</scope>
    <source>
        <strain evidence="1 2">N4</strain>
    </source>
</reference>
<accession>A0A559IDM7</accession>
<dbReference type="EMBL" id="VNJK01000007">
    <property type="protein sequence ID" value="TVX85553.1"/>
    <property type="molecule type" value="Genomic_DNA"/>
</dbReference>
<evidence type="ECO:0000313" key="2">
    <source>
        <dbReference type="Proteomes" id="UP000318102"/>
    </source>
</evidence>
<dbReference type="RefSeq" id="WP_144995035.1">
    <property type="nucleotide sequence ID" value="NZ_VNJK01000007.1"/>
</dbReference>
<organism evidence="1 2">
    <name type="scientific">Paenibacillus agilis</name>
    <dbReference type="NCBI Taxonomy" id="3020863"/>
    <lineage>
        <taxon>Bacteria</taxon>
        <taxon>Bacillati</taxon>
        <taxon>Bacillota</taxon>
        <taxon>Bacilli</taxon>
        <taxon>Bacillales</taxon>
        <taxon>Paenibacillaceae</taxon>
        <taxon>Paenibacillus</taxon>
    </lineage>
</organism>
<sequence>MQVSIQNYSETHDLVIVTTRKGYSYASTWAKGECDLKTEDVKQAWRDNRKSFQPWYGKLYV</sequence>
<gene>
    <name evidence="1" type="ORF">FPZ44_24665</name>
</gene>
<dbReference type="AlphaFoldDB" id="A0A559IDM7"/>
<dbReference type="OrthoDB" id="9965327at2"/>
<proteinExistence type="predicted"/>
<keyword evidence="2" id="KW-1185">Reference proteome</keyword>
<comment type="caution">
    <text evidence="1">The sequence shown here is derived from an EMBL/GenBank/DDBJ whole genome shotgun (WGS) entry which is preliminary data.</text>
</comment>
<name>A0A559IDM7_9BACL</name>
<dbReference type="Proteomes" id="UP000318102">
    <property type="component" value="Unassembled WGS sequence"/>
</dbReference>